<evidence type="ECO:0000313" key="5">
    <source>
        <dbReference type="EMBL" id="THF84647.1"/>
    </source>
</evidence>
<feature type="compositionally biased region" description="Basic and acidic residues" evidence="2">
    <location>
        <begin position="487"/>
        <end position="497"/>
    </location>
</feature>
<name>A0A4S4CA54_9BACL</name>
<protein>
    <recommendedName>
        <fullName evidence="4">CBM-cenC domain-containing protein</fullName>
    </recommendedName>
</protein>
<dbReference type="InterPro" id="IPR013785">
    <property type="entry name" value="Aldolase_TIM"/>
</dbReference>
<dbReference type="OrthoDB" id="9758822at2"/>
<gene>
    <name evidence="5" type="ORF">E6C55_01330</name>
</gene>
<organism evidence="5 6">
    <name type="scientific">Cohnella fermenti</name>
    <dbReference type="NCBI Taxonomy" id="2565925"/>
    <lineage>
        <taxon>Bacteria</taxon>
        <taxon>Bacillati</taxon>
        <taxon>Bacillota</taxon>
        <taxon>Bacilli</taxon>
        <taxon>Bacillales</taxon>
        <taxon>Paenibacillaceae</taxon>
        <taxon>Cohnella</taxon>
    </lineage>
</organism>
<keyword evidence="3" id="KW-0732">Signal</keyword>
<dbReference type="InterPro" id="IPR008979">
    <property type="entry name" value="Galactose-bd-like_sf"/>
</dbReference>
<feature type="chain" id="PRO_5038972215" description="CBM-cenC domain-containing protein" evidence="3">
    <location>
        <begin position="24"/>
        <end position="1282"/>
    </location>
</feature>
<dbReference type="EMBL" id="SSOB01000001">
    <property type="protein sequence ID" value="THF84647.1"/>
    <property type="molecule type" value="Genomic_DNA"/>
</dbReference>
<evidence type="ECO:0000259" key="4">
    <source>
        <dbReference type="Pfam" id="PF02018"/>
    </source>
</evidence>
<dbReference type="InterPro" id="IPR017853">
    <property type="entry name" value="GH"/>
</dbReference>
<dbReference type="Proteomes" id="UP000310636">
    <property type="component" value="Unassembled WGS sequence"/>
</dbReference>
<reference evidence="5 6" key="1">
    <citation type="submission" date="2019-04" db="EMBL/GenBank/DDBJ databases">
        <title>Cohnella sp. nov. isolated from preserved vegetables.</title>
        <authorList>
            <person name="Lin S.-Y."/>
            <person name="Hung M.-H."/>
            <person name="Young C.-C."/>
        </authorList>
    </citation>
    <scope>NUCLEOTIDE SEQUENCE [LARGE SCALE GENOMIC DNA]</scope>
    <source>
        <strain evidence="5 6">CC-MHH1044</strain>
    </source>
</reference>
<accession>A0A4S4CA54</accession>
<dbReference type="Pfam" id="PF02018">
    <property type="entry name" value="CBM_4_9"/>
    <property type="match status" value="2"/>
</dbReference>
<dbReference type="InterPro" id="IPR003305">
    <property type="entry name" value="CenC_carb-bd"/>
</dbReference>
<dbReference type="Gene3D" id="2.60.120.260">
    <property type="entry name" value="Galactose-binding domain-like"/>
    <property type="match status" value="4"/>
</dbReference>
<feature type="signal peptide" evidence="3">
    <location>
        <begin position="1"/>
        <end position="23"/>
    </location>
</feature>
<dbReference type="GO" id="GO:0016798">
    <property type="term" value="F:hydrolase activity, acting on glycosyl bonds"/>
    <property type="evidence" value="ECO:0007669"/>
    <property type="project" value="InterPro"/>
</dbReference>
<feature type="domain" description="CBM-cenC" evidence="4">
    <location>
        <begin position="320"/>
        <end position="430"/>
    </location>
</feature>
<keyword evidence="6" id="KW-1185">Reference proteome</keyword>
<comment type="caution">
    <text evidence="5">The sequence shown here is derived from an EMBL/GenBank/DDBJ whole genome shotgun (WGS) entry which is preliminary data.</text>
</comment>
<feature type="region of interest" description="Disordered" evidence="2">
    <location>
        <begin position="476"/>
        <end position="500"/>
    </location>
</feature>
<evidence type="ECO:0000256" key="3">
    <source>
        <dbReference type="SAM" id="SignalP"/>
    </source>
</evidence>
<feature type="domain" description="CBM-cenC" evidence="4">
    <location>
        <begin position="35"/>
        <end position="153"/>
    </location>
</feature>
<evidence type="ECO:0000256" key="2">
    <source>
        <dbReference type="SAM" id="MobiDB-lite"/>
    </source>
</evidence>
<evidence type="ECO:0000313" key="6">
    <source>
        <dbReference type="Proteomes" id="UP000310636"/>
    </source>
</evidence>
<evidence type="ECO:0000256" key="1">
    <source>
        <dbReference type="ARBA" id="ARBA00022801"/>
    </source>
</evidence>
<proteinExistence type="predicted"/>
<keyword evidence="1" id="KW-0378">Hydrolase</keyword>
<dbReference type="Gene3D" id="3.20.20.70">
    <property type="entry name" value="Aldolase class I"/>
    <property type="match status" value="1"/>
</dbReference>
<sequence>MRRVMRLPVLLALALLCQFIALAPDRTVRAAVPANNVVANGSFENGTGGAASGWTLAGSHARSGDRAQEGSYSLKSTATSTAVSSIAVSVVPQTTYKISVWIYKENNDGTAYVDMNDIAGEAQIGTGVGSGGGQWTYSETTWSSGSLTGIQFRAVTDASPTGAIWFDDIRMVPVESGNLLTNGSFEDGTGTGATGWTLHGLHERSGDRSYEGSYSLKSTAASTSASSMSVTVQPNVTYLLSVRVFKENGDGIAYIDMNDISGEAEIGVDNGQGAGVWTYVEELWNSGANTSLTLRAVVDGTPTGAIWFDDIRLVPQLVGSNLLANGTFEYGSGTSALGWTLHGLHERSSDRSHSGVYSLKSTATVTAASGTAVSVEPNTTYKVSAWIYKATSAGTAYVDMNDLSGEVQIGVGSGLGAGVWTYVEAYWQSGANTAITVRAVTDGSPTGAIWFDDIVIAPVQPAASLPANGSFEVGDGADATSWTQASGHERSDDRSHDGNYALRASATGTGASSQSIEVTPNTDYVLSAWIYKTSSSDVGYIDLNDIPGEPQFGSDAGGGGGEWRYVEQVWNSGSLTSVSMRLVSVIASSGNEVWFDDVRMHPYWELASGDTELTLTVLHQQPAISSLRSVGSSEDWIASDTTVPLLDRVDVGGVPYSIEWEFEAADVDTTDGKQVTLTFLSDTPNLELRSIWRAREGNGPIEHRIELDNLTGQAITVYTQESLAVEVQPNDSSTLWRFHKESGEPDTVGLYQDSLTSSQSYSAWTNTNQDFNSNGFIPLVFVDEAGERGLYVGWEWPEGRILATAAASGTPPSVSLRAGLPDDFKTDIPAGDAYRVPSVYLGAYEGDVDDGSNVFKRWFFDNKAPEKTRTDTREPYTQMAEMLMGQHYDLASWGVDALQWDYGWWPGSASGGWRTGEGDWRLGNPIYYEGLDMRGATTWEEYGEALEDEDLEYTNYFLLHDGLSSDADALSSIGPNAHPEWFSNRQISAGASVDLGNSDAVDFIKERLLEVMTDNRIDTYRSDFEPIVRSSDKQNRHRYSSDVQYWAATGFYEVLDYLYDNLPGFRYENNSSGGSLKDYATLSRSSVVVYNDTANYEDIRKTFYTTSYAIHPAQLLAYVNPDAYSSIAGEDDYGWRSVILGAMHIASANASGGHLPYDEEWYAEKYYGMFRDKLRPLVRNANLYHILPRPDGVNWDGVQYFDPEADGSGAVAGVAFLFKPTNTEGATKTIHFKGLDPSQTYDVVFEDRTAQNTTKTGAQLMAGLDVVISESRGSEMIWLEIP</sequence>
<dbReference type="SUPFAM" id="SSF51445">
    <property type="entry name" value="(Trans)glycosidases"/>
    <property type="match status" value="1"/>
</dbReference>
<dbReference type="Pfam" id="PF02065">
    <property type="entry name" value="Melibiase"/>
    <property type="match status" value="1"/>
</dbReference>
<dbReference type="SUPFAM" id="SSF49785">
    <property type="entry name" value="Galactose-binding domain-like"/>
    <property type="match status" value="3"/>
</dbReference>
<dbReference type="RefSeq" id="WP_136367962.1">
    <property type="nucleotide sequence ID" value="NZ_SSOB01000001.1"/>
</dbReference>